<organism evidence="4 5">
    <name type="scientific">Owenia fusiformis</name>
    <name type="common">Polychaete worm</name>
    <dbReference type="NCBI Taxonomy" id="6347"/>
    <lineage>
        <taxon>Eukaryota</taxon>
        <taxon>Metazoa</taxon>
        <taxon>Spiralia</taxon>
        <taxon>Lophotrochozoa</taxon>
        <taxon>Annelida</taxon>
        <taxon>Polychaeta</taxon>
        <taxon>Sedentaria</taxon>
        <taxon>Canalipalpata</taxon>
        <taxon>Sabellida</taxon>
        <taxon>Oweniida</taxon>
        <taxon>Oweniidae</taxon>
        <taxon>Owenia</taxon>
    </lineage>
</organism>
<dbReference type="GO" id="GO:0006412">
    <property type="term" value="P:translation"/>
    <property type="evidence" value="ECO:0007669"/>
    <property type="project" value="InterPro"/>
</dbReference>
<comment type="similarity">
    <text evidence="1">Belongs to the universal ribosomal protein uS11 family.</text>
</comment>
<dbReference type="Pfam" id="PF00411">
    <property type="entry name" value="Ribosomal_S11"/>
    <property type="match status" value="1"/>
</dbReference>
<evidence type="ECO:0000256" key="2">
    <source>
        <dbReference type="ARBA" id="ARBA00022980"/>
    </source>
</evidence>
<evidence type="ECO:0000256" key="3">
    <source>
        <dbReference type="ARBA" id="ARBA00023274"/>
    </source>
</evidence>
<dbReference type="SUPFAM" id="SSF53137">
    <property type="entry name" value="Translational machinery components"/>
    <property type="match status" value="1"/>
</dbReference>
<dbReference type="GO" id="GO:0005840">
    <property type="term" value="C:ribosome"/>
    <property type="evidence" value="ECO:0007669"/>
    <property type="project" value="UniProtKB-KW"/>
</dbReference>
<dbReference type="Gene3D" id="3.30.420.80">
    <property type="entry name" value="Ribosomal protein S11"/>
    <property type="match status" value="1"/>
</dbReference>
<dbReference type="GO" id="GO:0003735">
    <property type="term" value="F:structural constituent of ribosome"/>
    <property type="evidence" value="ECO:0007669"/>
    <property type="project" value="InterPro"/>
</dbReference>
<keyword evidence="5" id="KW-1185">Reference proteome</keyword>
<reference evidence="4" key="1">
    <citation type="submission" date="2022-03" db="EMBL/GenBank/DDBJ databases">
        <authorList>
            <person name="Martin C."/>
        </authorList>
    </citation>
    <scope>NUCLEOTIDE SEQUENCE</scope>
</reference>
<protein>
    <recommendedName>
        <fullName evidence="6">Mitochondrial ribosomal protein S11</fullName>
    </recommendedName>
</protein>
<keyword evidence="2" id="KW-0689">Ribosomal protein</keyword>
<dbReference type="AlphaFoldDB" id="A0A8S4PSI6"/>
<dbReference type="EMBL" id="CAIIXF020000010">
    <property type="protein sequence ID" value="CAH1796419.1"/>
    <property type="molecule type" value="Genomic_DNA"/>
</dbReference>
<evidence type="ECO:0000256" key="1">
    <source>
        <dbReference type="ARBA" id="ARBA00006194"/>
    </source>
</evidence>
<dbReference type="Proteomes" id="UP000749559">
    <property type="component" value="Unassembled WGS sequence"/>
</dbReference>
<evidence type="ECO:0000313" key="4">
    <source>
        <dbReference type="EMBL" id="CAH1796419.1"/>
    </source>
</evidence>
<dbReference type="OrthoDB" id="1654884at2759"/>
<evidence type="ECO:0008006" key="6">
    <source>
        <dbReference type="Google" id="ProtNLM"/>
    </source>
</evidence>
<sequence>MMKMLASLTSRATYTCICRGLWKQSAGITPSIGVLGNHKSIHTKPACCIMDKDVRGKDKVLEEAGRRKSYQPMDDPLNTENDAVIEGLNSGGILTPSKHTPNMVISGTKYSELHFVSIKSTPNNTILSLQEHKGTGIAYNSCGIEGFKNSRKGTNIAAQAAAITLGKKALEKGVRDVKIIVKGLGPGRLPAIKGLQMAGLNVVSITDNTPIRMGGGKSRKVQRK</sequence>
<keyword evidence="3" id="KW-0687">Ribonucleoprotein</keyword>
<evidence type="ECO:0000313" key="5">
    <source>
        <dbReference type="Proteomes" id="UP000749559"/>
    </source>
</evidence>
<accession>A0A8S4PSI6</accession>
<comment type="caution">
    <text evidence="4">The sequence shown here is derived from an EMBL/GenBank/DDBJ whole genome shotgun (WGS) entry which is preliminary data.</text>
</comment>
<gene>
    <name evidence="4" type="ORF">OFUS_LOCUS20832</name>
</gene>
<dbReference type="PANTHER" id="PTHR11759">
    <property type="entry name" value="40S RIBOSOMAL PROTEIN S14/30S RIBOSOMAL PROTEIN S11"/>
    <property type="match status" value="1"/>
</dbReference>
<dbReference type="GO" id="GO:1990904">
    <property type="term" value="C:ribonucleoprotein complex"/>
    <property type="evidence" value="ECO:0007669"/>
    <property type="project" value="UniProtKB-KW"/>
</dbReference>
<dbReference type="InterPro" id="IPR001971">
    <property type="entry name" value="Ribosomal_uS11"/>
</dbReference>
<name>A0A8S4PSI6_OWEFU</name>
<dbReference type="HAMAP" id="MF_01310">
    <property type="entry name" value="Ribosomal_uS11"/>
    <property type="match status" value="1"/>
</dbReference>
<proteinExistence type="inferred from homology"/>
<dbReference type="InterPro" id="IPR036967">
    <property type="entry name" value="Ribosomal_uS11_sf"/>
</dbReference>